<name>A0A6A3K0R7_9STRA</name>
<dbReference type="EMBL" id="QXFT01001625">
    <property type="protein sequence ID" value="KAE9313991.1"/>
    <property type="molecule type" value="Genomic_DNA"/>
</dbReference>
<proteinExistence type="predicted"/>
<dbReference type="Proteomes" id="UP000435112">
    <property type="component" value="Unassembled WGS sequence"/>
</dbReference>
<sequence>MSELALAVFISRCAPVTGIATGRPMRVRTPTALSLTGGNNNGSIVQYPMHIMATAHQKSQLSGLGPDVCFEDF</sequence>
<protein>
    <submittedName>
        <fullName evidence="1">Uncharacterized protein</fullName>
    </submittedName>
</protein>
<gene>
    <name evidence="2" type="ORF">PR001_g18358</name>
    <name evidence="1" type="ORF">PR002_g18798</name>
    <name evidence="3" type="ORF">PR003_g19363</name>
</gene>
<evidence type="ECO:0000313" key="2">
    <source>
        <dbReference type="EMBL" id="KAE9002057.1"/>
    </source>
</evidence>
<evidence type="ECO:0000313" key="3">
    <source>
        <dbReference type="EMBL" id="KAE9313991.1"/>
    </source>
</evidence>
<dbReference type="Proteomes" id="UP000429607">
    <property type="component" value="Unassembled WGS sequence"/>
</dbReference>
<evidence type="ECO:0000313" key="6">
    <source>
        <dbReference type="Proteomes" id="UP000435112"/>
    </source>
</evidence>
<keyword evidence="5" id="KW-1185">Reference proteome</keyword>
<evidence type="ECO:0000313" key="5">
    <source>
        <dbReference type="Proteomes" id="UP000434957"/>
    </source>
</evidence>
<dbReference type="Proteomes" id="UP000434957">
    <property type="component" value="Unassembled WGS sequence"/>
</dbReference>
<comment type="caution">
    <text evidence="1">The sequence shown here is derived from an EMBL/GenBank/DDBJ whole genome shotgun (WGS) entry which is preliminary data.</text>
</comment>
<dbReference type="EMBL" id="QXFV01001609">
    <property type="protein sequence ID" value="KAE9002057.1"/>
    <property type="molecule type" value="Genomic_DNA"/>
</dbReference>
<organism evidence="1 6">
    <name type="scientific">Phytophthora rubi</name>
    <dbReference type="NCBI Taxonomy" id="129364"/>
    <lineage>
        <taxon>Eukaryota</taxon>
        <taxon>Sar</taxon>
        <taxon>Stramenopiles</taxon>
        <taxon>Oomycota</taxon>
        <taxon>Peronosporomycetes</taxon>
        <taxon>Peronosporales</taxon>
        <taxon>Peronosporaceae</taxon>
        <taxon>Phytophthora</taxon>
    </lineage>
</organism>
<accession>A0A6A3K0R7</accession>
<reference evidence="4 6" key="1">
    <citation type="submission" date="2018-09" db="EMBL/GenBank/DDBJ databases">
        <title>Genomic investigation of the strawberry pathogen Phytophthora fragariae indicates pathogenicity is determined by transcriptional variation in three key races.</title>
        <authorList>
            <person name="Adams T.M."/>
            <person name="Armitage A.D."/>
            <person name="Sobczyk M.K."/>
            <person name="Bates H.J."/>
            <person name="Dunwell J.M."/>
            <person name="Nellist C.F."/>
            <person name="Harrison R.J."/>
        </authorList>
    </citation>
    <scope>NUCLEOTIDE SEQUENCE [LARGE SCALE GENOMIC DNA]</scope>
    <source>
        <strain evidence="2 4">SCRP249</strain>
        <strain evidence="1 6">SCRP324</strain>
        <strain evidence="3 5">SCRP333</strain>
    </source>
</reference>
<dbReference type="AlphaFoldDB" id="A0A6A3K0R7"/>
<dbReference type="EMBL" id="QXFU01001641">
    <property type="protein sequence ID" value="KAE8998215.1"/>
    <property type="molecule type" value="Genomic_DNA"/>
</dbReference>
<evidence type="ECO:0000313" key="1">
    <source>
        <dbReference type="EMBL" id="KAE8998215.1"/>
    </source>
</evidence>
<evidence type="ECO:0000313" key="4">
    <source>
        <dbReference type="Proteomes" id="UP000429607"/>
    </source>
</evidence>
<dbReference type="OrthoDB" id="10270686at2759"/>